<accession>A0A3M7QRB4</accession>
<dbReference type="AlphaFoldDB" id="A0A3M7QRB4"/>
<dbReference type="Proteomes" id="UP000276133">
    <property type="component" value="Unassembled WGS sequence"/>
</dbReference>
<protein>
    <submittedName>
        <fullName evidence="2">Uncharacterized protein</fullName>
    </submittedName>
</protein>
<evidence type="ECO:0000313" key="2">
    <source>
        <dbReference type="EMBL" id="RNA13621.1"/>
    </source>
</evidence>
<evidence type="ECO:0000313" key="3">
    <source>
        <dbReference type="Proteomes" id="UP000276133"/>
    </source>
</evidence>
<evidence type="ECO:0000256" key="1">
    <source>
        <dbReference type="SAM" id="SignalP"/>
    </source>
</evidence>
<dbReference type="EMBL" id="REGN01005363">
    <property type="protein sequence ID" value="RNA13621.1"/>
    <property type="molecule type" value="Genomic_DNA"/>
</dbReference>
<organism evidence="2 3">
    <name type="scientific">Brachionus plicatilis</name>
    <name type="common">Marine rotifer</name>
    <name type="synonym">Brachionus muelleri</name>
    <dbReference type="NCBI Taxonomy" id="10195"/>
    <lineage>
        <taxon>Eukaryota</taxon>
        <taxon>Metazoa</taxon>
        <taxon>Spiralia</taxon>
        <taxon>Gnathifera</taxon>
        <taxon>Rotifera</taxon>
        <taxon>Eurotatoria</taxon>
        <taxon>Monogononta</taxon>
        <taxon>Pseudotrocha</taxon>
        <taxon>Ploima</taxon>
        <taxon>Brachionidae</taxon>
        <taxon>Brachionus</taxon>
    </lineage>
</organism>
<comment type="caution">
    <text evidence="2">The sequence shown here is derived from an EMBL/GenBank/DDBJ whole genome shotgun (WGS) entry which is preliminary data.</text>
</comment>
<proteinExistence type="predicted"/>
<name>A0A3M7QRB4_BRAPC</name>
<sequence length="87" mass="10359">MNLLLFVKNILNFVLILNILRQQKYLNKERSIVITKNSISEFYAWPLKNTSFNCLLQWFESIDVGSYWYGFIKFPGLIPNFIFGAFR</sequence>
<feature type="signal peptide" evidence="1">
    <location>
        <begin position="1"/>
        <end position="16"/>
    </location>
</feature>
<keyword evidence="3" id="KW-1185">Reference proteome</keyword>
<reference evidence="2 3" key="1">
    <citation type="journal article" date="2018" name="Sci. Rep.">
        <title>Genomic signatures of local adaptation to the degree of environmental predictability in rotifers.</title>
        <authorList>
            <person name="Franch-Gras L."/>
            <person name="Hahn C."/>
            <person name="Garcia-Roger E.M."/>
            <person name="Carmona M.J."/>
            <person name="Serra M."/>
            <person name="Gomez A."/>
        </authorList>
    </citation>
    <scope>NUCLEOTIDE SEQUENCE [LARGE SCALE GENOMIC DNA]</scope>
    <source>
        <strain evidence="2">HYR1</strain>
    </source>
</reference>
<feature type="chain" id="PRO_5018050967" evidence="1">
    <location>
        <begin position="17"/>
        <end position="87"/>
    </location>
</feature>
<keyword evidence="1" id="KW-0732">Signal</keyword>
<gene>
    <name evidence="2" type="ORF">BpHYR1_051185</name>
</gene>